<dbReference type="OrthoDB" id="5344325at2759"/>
<dbReference type="CDD" id="cd00067">
    <property type="entry name" value="GAL4"/>
    <property type="match status" value="1"/>
</dbReference>
<dbReference type="HOGENOM" id="CLU_013838_2_0_1"/>
<keyword evidence="3" id="KW-0238">DNA-binding</keyword>
<feature type="domain" description="Zn(2)-C6 fungal-type" evidence="7">
    <location>
        <begin position="23"/>
        <end position="54"/>
    </location>
</feature>
<keyword evidence="9" id="KW-1185">Reference proteome</keyword>
<dbReference type="GO" id="GO:0005634">
    <property type="term" value="C:nucleus"/>
    <property type="evidence" value="ECO:0007669"/>
    <property type="project" value="UniProtKB-SubCell"/>
</dbReference>
<dbReference type="Gene3D" id="4.10.240.10">
    <property type="entry name" value="Zn(2)-C6 fungal-type DNA-binding domain"/>
    <property type="match status" value="1"/>
</dbReference>
<reference evidence="8 9" key="1">
    <citation type="submission" date="2015-01" db="EMBL/GenBank/DDBJ databases">
        <title>The Genome Sequence of Exophiala xenobiotica CBS118157.</title>
        <authorList>
            <consortium name="The Broad Institute Genomics Platform"/>
            <person name="Cuomo C."/>
            <person name="de Hoog S."/>
            <person name="Gorbushina A."/>
            <person name="Stielow B."/>
            <person name="Teixiera M."/>
            <person name="Abouelleil A."/>
            <person name="Chapman S.B."/>
            <person name="Priest M."/>
            <person name="Young S.K."/>
            <person name="Wortman J."/>
            <person name="Nusbaum C."/>
            <person name="Birren B."/>
        </authorList>
    </citation>
    <scope>NUCLEOTIDE SEQUENCE [LARGE SCALE GENOMIC DNA]</scope>
    <source>
        <strain evidence="8 9">CBS 118157</strain>
    </source>
</reference>
<dbReference type="PANTHER" id="PTHR31001:SF87">
    <property type="entry name" value="COL-21"/>
    <property type="match status" value="1"/>
</dbReference>
<accession>A0A0D2EWD8</accession>
<dbReference type="RefSeq" id="XP_013320637.1">
    <property type="nucleotide sequence ID" value="XM_013465183.1"/>
</dbReference>
<evidence type="ECO:0000313" key="9">
    <source>
        <dbReference type="Proteomes" id="UP000054342"/>
    </source>
</evidence>
<evidence type="ECO:0000256" key="5">
    <source>
        <dbReference type="ARBA" id="ARBA00023242"/>
    </source>
</evidence>
<gene>
    <name evidence="8" type="ORF">PV05_00302</name>
</gene>
<dbReference type="STRING" id="348802.A0A0D2EWD8"/>
<dbReference type="Proteomes" id="UP000054342">
    <property type="component" value="Unassembled WGS sequence"/>
</dbReference>
<name>A0A0D2EWD8_9EURO</name>
<organism evidence="8 9">
    <name type="scientific">Exophiala xenobiotica</name>
    <dbReference type="NCBI Taxonomy" id="348802"/>
    <lineage>
        <taxon>Eukaryota</taxon>
        <taxon>Fungi</taxon>
        <taxon>Dikarya</taxon>
        <taxon>Ascomycota</taxon>
        <taxon>Pezizomycotina</taxon>
        <taxon>Eurotiomycetes</taxon>
        <taxon>Chaetothyriomycetidae</taxon>
        <taxon>Chaetothyriales</taxon>
        <taxon>Herpotrichiellaceae</taxon>
        <taxon>Exophiala</taxon>
    </lineage>
</organism>
<dbReference type="GO" id="GO:0003677">
    <property type="term" value="F:DNA binding"/>
    <property type="evidence" value="ECO:0007669"/>
    <property type="project" value="UniProtKB-KW"/>
</dbReference>
<proteinExistence type="predicted"/>
<dbReference type="CDD" id="cd12148">
    <property type="entry name" value="fungal_TF_MHR"/>
    <property type="match status" value="1"/>
</dbReference>
<comment type="subcellular location">
    <subcellularLocation>
        <location evidence="1">Nucleus</location>
    </subcellularLocation>
</comment>
<dbReference type="PROSITE" id="PS50048">
    <property type="entry name" value="ZN2_CY6_FUNGAL_2"/>
    <property type="match status" value="1"/>
</dbReference>
<dbReference type="SUPFAM" id="SSF57701">
    <property type="entry name" value="Zn2/Cys6 DNA-binding domain"/>
    <property type="match status" value="1"/>
</dbReference>
<evidence type="ECO:0000256" key="3">
    <source>
        <dbReference type="ARBA" id="ARBA00023125"/>
    </source>
</evidence>
<feature type="compositionally biased region" description="Polar residues" evidence="6">
    <location>
        <begin position="63"/>
        <end position="78"/>
    </location>
</feature>
<evidence type="ECO:0000256" key="6">
    <source>
        <dbReference type="SAM" id="MobiDB-lite"/>
    </source>
</evidence>
<evidence type="ECO:0000259" key="7">
    <source>
        <dbReference type="PROSITE" id="PS50048"/>
    </source>
</evidence>
<sequence length="624" mass="69279">MDCSPNHQTPMVDMTNRRRPITSCLECYRRKLKCNRVRPCNQCCARKGPEKCYFSSDKAPSDARSTTPQAQLEPSNVDPNIDGGKPTSSLVDRAGYAATPGSSTFLRLKCEGVYQYCPGPSIAPSIPQQGVQHEYLRLVARLPAPDIVDALLDFFIRDLYWVFIPVDEDHLKNMYRDWLNVPPEGHVRSSSLDTSQRELLYFPALLFQVLAQIVQHLSPQHPSAKALGLKDYSDCRRLSQTFYLVGSKLISILGRKYPTLCSVEHDLVDCSWLKDSGRGTEAWHRLGDAISIGALLLGRPRLLHREDISTPAPLDWDYSGDAATAWVLPFSGDNPADAGGMLFLTLAHRIHNLLAFSANGRFAQDYSKVLELHEDISSLREKASSLLQGDQSTATPSIKTLRLSILRLTLVNTVNAVLMALHRPFIGSHPPSRSAAINAALDGMDLQHLIFDLVPHPQNRLYATTLSTIEASVFLCGIMMDLPPRDSVEDRRIRQAILLAIGRLAATKDWSPLAEAGEQVLRRFYHKVQAARRPAVEQAGWLQPDALHGPMFQGSDQLCDIAIPSPQQPPHEIYQSLFGHGQASLGPLGLLDRSASTLEGFGPGDLGRFPNQDEFLWPDFDEIL</sequence>
<evidence type="ECO:0000256" key="4">
    <source>
        <dbReference type="ARBA" id="ARBA00023163"/>
    </source>
</evidence>
<feature type="region of interest" description="Disordered" evidence="6">
    <location>
        <begin position="51"/>
        <end position="92"/>
    </location>
</feature>
<dbReference type="AlphaFoldDB" id="A0A0D2EWD8"/>
<keyword evidence="4" id="KW-0804">Transcription</keyword>
<dbReference type="InterPro" id="IPR001138">
    <property type="entry name" value="Zn2Cys6_DnaBD"/>
</dbReference>
<evidence type="ECO:0000313" key="8">
    <source>
        <dbReference type="EMBL" id="KIW60053.1"/>
    </source>
</evidence>
<dbReference type="InterPro" id="IPR050613">
    <property type="entry name" value="Sec_Metabolite_Reg"/>
</dbReference>
<dbReference type="PANTHER" id="PTHR31001">
    <property type="entry name" value="UNCHARACTERIZED TRANSCRIPTIONAL REGULATORY PROTEIN"/>
    <property type="match status" value="1"/>
</dbReference>
<protein>
    <recommendedName>
        <fullName evidence="7">Zn(2)-C6 fungal-type domain-containing protein</fullName>
    </recommendedName>
</protein>
<dbReference type="GeneID" id="25322210"/>
<evidence type="ECO:0000256" key="2">
    <source>
        <dbReference type="ARBA" id="ARBA00023015"/>
    </source>
</evidence>
<dbReference type="EMBL" id="KN847317">
    <property type="protein sequence ID" value="KIW60053.1"/>
    <property type="molecule type" value="Genomic_DNA"/>
</dbReference>
<dbReference type="InterPro" id="IPR036864">
    <property type="entry name" value="Zn2-C6_fun-type_DNA-bd_sf"/>
</dbReference>
<keyword evidence="2" id="KW-0805">Transcription regulation</keyword>
<dbReference type="GO" id="GO:0008270">
    <property type="term" value="F:zinc ion binding"/>
    <property type="evidence" value="ECO:0007669"/>
    <property type="project" value="InterPro"/>
</dbReference>
<dbReference type="GO" id="GO:0000981">
    <property type="term" value="F:DNA-binding transcription factor activity, RNA polymerase II-specific"/>
    <property type="evidence" value="ECO:0007669"/>
    <property type="project" value="InterPro"/>
</dbReference>
<keyword evidence="5" id="KW-0539">Nucleus</keyword>
<evidence type="ECO:0000256" key="1">
    <source>
        <dbReference type="ARBA" id="ARBA00004123"/>
    </source>
</evidence>